<evidence type="ECO:0000256" key="11">
    <source>
        <dbReference type="ARBA" id="ARBA00030126"/>
    </source>
</evidence>
<reference evidence="14" key="1">
    <citation type="submission" date="2022-11" db="EMBL/GenBank/DDBJ databases">
        <title>Centuries of genome instability and evolution in soft-shell clam transmissible cancer (bioRxiv).</title>
        <authorList>
            <person name="Hart S.F.M."/>
            <person name="Yonemitsu M.A."/>
            <person name="Giersch R.M."/>
            <person name="Beal B.F."/>
            <person name="Arriagada G."/>
            <person name="Davis B.W."/>
            <person name="Ostrander E.A."/>
            <person name="Goff S.P."/>
            <person name="Metzger M.J."/>
        </authorList>
    </citation>
    <scope>NUCLEOTIDE SEQUENCE</scope>
    <source>
        <strain evidence="14">MELC-2E11</strain>
        <tissue evidence="14">Siphon/mantle</tissue>
    </source>
</reference>
<comment type="function">
    <text evidence="12">Transposase-derived protein that may have nuclease activity. Does not have transposase activity.</text>
</comment>
<comment type="subcellular location">
    <subcellularLocation>
        <location evidence="3">Cytoplasm</location>
    </subcellularLocation>
    <subcellularLocation>
        <location evidence="2">Nucleus</location>
    </subcellularLocation>
</comment>
<evidence type="ECO:0000256" key="10">
    <source>
        <dbReference type="ARBA" id="ARBA00023242"/>
    </source>
</evidence>
<evidence type="ECO:0000256" key="2">
    <source>
        <dbReference type="ARBA" id="ARBA00004123"/>
    </source>
</evidence>
<keyword evidence="10" id="KW-0539">Nucleus</keyword>
<gene>
    <name evidence="14" type="ORF">MAR_030402</name>
</gene>
<dbReference type="EMBL" id="CP111021">
    <property type="protein sequence ID" value="WAR15808.1"/>
    <property type="molecule type" value="Genomic_DNA"/>
</dbReference>
<name>A0ABY7F0V0_MYAAR</name>
<evidence type="ECO:0000256" key="3">
    <source>
        <dbReference type="ARBA" id="ARBA00004496"/>
    </source>
</evidence>
<proteinExistence type="inferred from homology"/>
<comment type="cofactor">
    <cofactor evidence="1">
        <name>a divalent metal cation</name>
        <dbReference type="ChEBI" id="CHEBI:60240"/>
    </cofactor>
</comment>
<evidence type="ECO:0000256" key="12">
    <source>
        <dbReference type="ARBA" id="ARBA00045850"/>
    </source>
</evidence>
<feature type="non-terminal residue" evidence="14">
    <location>
        <position position="352"/>
    </location>
</feature>
<organism evidence="14 15">
    <name type="scientific">Mya arenaria</name>
    <name type="common">Soft-shell clam</name>
    <dbReference type="NCBI Taxonomy" id="6604"/>
    <lineage>
        <taxon>Eukaryota</taxon>
        <taxon>Metazoa</taxon>
        <taxon>Spiralia</taxon>
        <taxon>Lophotrochozoa</taxon>
        <taxon>Mollusca</taxon>
        <taxon>Bivalvia</taxon>
        <taxon>Autobranchia</taxon>
        <taxon>Heteroconchia</taxon>
        <taxon>Euheterodonta</taxon>
        <taxon>Imparidentia</taxon>
        <taxon>Neoheterodontei</taxon>
        <taxon>Myida</taxon>
        <taxon>Myoidea</taxon>
        <taxon>Myidae</taxon>
        <taxon>Mya</taxon>
    </lineage>
</organism>
<dbReference type="InterPro" id="IPR027806">
    <property type="entry name" value="HARBI1_dom"/>
</dbReference>
<keyword evidence="6" id="KW-0963">Cytoplasm</keyword>
<evidence type="ECO:0000256" key="9">
    <source>
        <dbReference type="ARBA" id="ARBA00022801"/>
    </source>
</evidence>
<keyword evidence="15" id="KW-1185">Reference proteome</keyword>
<evidence type="ECO:0000259" key="13">
    <source>
        <dbReference type="Pfam" id="PF13359"/>
    </source>
</evidence>
<keyword evidence="8" id="KW-0479">Metal-binding</keyword>
<comment type="similarity">
    <text evidence="4">Belongs to the HARBI1 family.</text>
</comment>
<keyword evidence="9" id="KW-0378">Hydrolase</keyword>
<dbReference type="PANTHER" id="PTHR22930:SF286">
    <property type="entry name" value="NUCLEASE HARBI1"/>
    <property type="match status" value="1"/>
</dbReference>
<evidence type="ECO:0000256" key="7">
    <source>
        <dbReference type="ARBA" id="ARBA00022722"/>
    </source>
</evidence>
<keyword evidence="7" id="KW-0540">Nuclease</keyword>
<dbReference type="InterPro" id="IPR045249">
    <property type="entry name" value="HARBI1-like"/>
</dbReference>
<dbReference type="Pfam" id="PF13359">
    <property type="entry name" value="DDE_Tnp_4"/>
    <property type="match status" value="1"/>
</dbReference>
<dbReference type="InterPro" id="IPR026103">
    <property type="entry name" value="HARBI1_animal"/>
</dbReference>
<evidence type="ECO:0000256" key="6">
    <source>
        <dbReference type="ARBA" id="ARBA00022490"/>
    </source>
</evidence>
<evidence type="ECO:0000256" key="5">
    <source>
        <dbReference type="ARBA" id="ARBA00015519"/>
    </source>
</evidence>
<evidence type="ECO:0000313" key="15">
    <source>
        <dbReference type="Proteomes" id="UP001164746"/>
    </source>
</evidence>
<accession>A0ABY7F0V0</accession>
<dbReference type="PRINTS" id="PR02086">
    <property type="entry name" value="PUTNUCHARBI1"/>
</dbReference>
<dbReference type="Proteomes" id="UP001164746">
    <property type="component" value="Chromosome 10"/>
</dbReference>
<evidence type="ECO:0000256" key="1">
    <source>
        <dbReference type="ARBA" id="ARBA00001968"/>
    </source>
</evidence>
<evidence type="ECO:0000256" key="4">
    <source>
        <dbReference type="ARBA" id="ARBA00006958"/>
    </source>
</evidence>
<evidence type="ECO:0000256" key="8">
    <source>
        <dbReference type="ARBA" id="ARBA00022723"/>
    </source>
</evidence>
<feature type="domain" description="DDE Tnp4" evidence="13">
    <location>
        <begin position="158"/>
        <end position="309"/>
    </location>
</feature>
<protein>
    <recommendedName>
        <fullName evidence="5">Putative nuclease HARBI1</fullName>
    </recommendedName>
    <alternativeName>
        <fullName evidence="11">Harbinger transposase-derived nuclease</fullName>
    </alternativeName>
</protein>
<evidence type="ECO:0000313" key="14">
    <source>
        <dbReference type="EMBL" id="WAR15808.1"/>
    </source>
</evidence>
<sequence>LVPFETETSEAACRADKSSISFCKTLSVTDRGNILDELTNQQLVDRYRFNRAGLNYLETVFGPALEPATMRHKSLSAMDKLLITLRYLATGGIQLNDADMHNVSQPAVSKILTEVTNHLSSADVLGRFVRFPLTVRELDAQVQQFYGLAQFPKVVGVIDGTHIRIQAPSEDEPSFVNRKGFHSINVQVVFDGLNRIANVVARWPGSAHDSIILQQSGLRNLFDEGHVPNGQYHLLGDSGYSGRRWLLTPYLNPQPGSQTAYNRSHKITRAKVERGIGQLKRRFGVLHGEIRVQPEKACRIVLTCAVLHNICKARNIPMPDVIDNGGNANNMDNNIAPQHGMQYRDYFANTYF</sequence>
<dbReference type="PANTHER" id="PTHR22930">
    <property type="match status" value="1"/>
</dbReference>